<dbReference type="InterPro" id="IPR051696">
    <property type="entry name" value="DENN_Domain_GEFs"/>
</dbReference>
<evidence type="ECO:0000256" key="1">
    <source>
        <dbReference type="SAM" id="MobiDB-lite"/>
    </source>
</evidence>
<dbReference type="Proteomes" id="UP001434883">
    <property type="component" value="Unassembled WGS sequence"/>
</dbReference>
<dbReference type="PANTHER" id="PTHR12296">
    <property type="entry name" value="DENN DOMAIN-CONTAINING PROTEIN 4"/>
    <property type="match status" value="1"/>
</dbReference>
<comment type="caution">
    <text evidence="3">The sequence shown here is derived from an EMBL/GenBank/DDBJ whole genome shotgun (WGS) entry which is preliminary data.</text>
</comment>
<evidence type="ECO:0000313" key="4">
    <source>
        <dbReference type="Proteomes" id="UP001434883"/>
    </source>
</evidence>
<dbReference type="PANTHER" id="PTHR12296:SF18">
    <property type="entry name" value="DENN DOMAIN-CONTAINING PROTEIN 4B"/>
    <property type="match status" value="1"/>
</dbReference>
<sequence>LSPYDNLLLCQPVSSPLPLSYFDLYDPPPEVICVDLDTNTIFQKHGKSLFSTLTNLHRTLEKIPVHNLDPIVYPAVCSPGQEEATLEFLLTDYDQIYRRQKQLELEIQEAFLRFMSCLLQGYRAFLLPITQAPSDTTTDCSSLFNLQGAPSVDVEKPEEVRLIDLDETHSGEHTVFIMPPEEPQEADGSECSARYSYETFPSLKPELFDRPQDPLRVPVKGSAPNSPAPRRTKQGSILGPLLFILYVNNLPSLCDTNVIMYADDTVLFPHGKC</sequence>
<evidence type="ECO:0000259" key="2">
    <source>
        <dbReference type="PROSITE" id="PS50211"/>
    </source>
</evidence>
<evidence type="ECO:0000313" key="3">
    <source>
        <dbReference type="EMBL" id="MEQ2210842.1"/>
    </source>
</evidence>
<gene>
    <name evidence="3" type="ORF">XENOCAPTIV_020303</name>
</gene>
<dbReference type="EMBL" id="JAHRIN010054786">
    <property type="protein sequence ID" value="MEQ2210842.1"/>
    <property type="molecule type" value="Genomic_DNA"/>
</dbReference>
<feature type="region of interest" description="Disordered" evidence="1">
    <location>
        <begin position="204"/>
        <end position="232"/>
    </location>
</feature>
<dbReference type="Gene3D" id="3.40.50.11500">
    <property type="match status" value="1"/>
</dbReference>
<protein>
    <recommendedName>
        <fullName evidence="2">UDENN domain-containing protein</fullName>
    </recommendedName>
</protein>
<dbReference type="PROSITE" id="PS50211">
    <property type="entry name" value="DENN"/>
    <property type="match status" value="1"/>
</dbReference>
<accession>A0ABV0RRH9</accession>
<feature type="non-terminal residue" evidence="3">
    <location>
        <position position="1"/>
    </location>
</feature>
<proteinExistence type="predicted"/>
<keyword evidence="4" id="KW-1185">Reference proteome</keyword>
<feature type="domain" description="UDENN" evidence="2">
    <location>
        <begin position="1"/>
        <end position="187"/>
    </location>
</feature>
<name>A0ABV0RRH9_9TELE</name>
<reference evidence="3 4" key="1">
    <citation type="submission" date="2021-06" db="EMBL/GenBank/DDBJ databases">
        <authorList>
            <person name="Palmer J.M."/>
        </authorList>
    </citation>
    <scope>NUCLEOTIDE SEQUENCE [LARGE SCALE GENOMIC DNA]</scope>
    <source>
        <strain evidence="3 4">XC_2019</strain>
        <tissue evidence="3">Muscle</tissue>
    </source>
</reference>
<dbReference type="InterPro" id="IPR037516">
    <property type="entry name" value="Tripartite_DENN"/>
</dbReference>
<organism evidence="3 4">
    <name type="scientific">Xenoophorus captivus</name>
    <dbReference type="NCBI Taxonomy" id="1517983"/>
    <lineage>
        <taxon>Eukaryota</taxon>
        <taxon>Metazoa</taxon>
        <taxon>Chordata</taxon>
        <taxon>Craniata</taxon>
        <taxon>Vertebrata</taxon>
        <taxon>Euteleostomi</taxon>
        <taxon>Actinopterygii</taxon>
        <taxon>Neopterygii</taxon>
        <taxon>Teleostei</taxon>
        <taxon>Neoteleostei</taxon>
        <taxon>Acanthomorphata</taxon>
        <taxon>Ovalentaria</taxon>
        <taxon>Atherinomorphae</taxon>
        <taxon>Cyprinodontiformes</taxon>
        <taxon>Goodeidae</taxon>
        <taxon>Xenoophorus</taxon>
    </lineage>
</organism>
<feature type="non-terminal residue" evidence="3">
    <location>
        <position position="273"/>
    </location>
</feature>
<dbReference type="InterPro" id="IPR043153">
    <property type="entry name" value="DENN_C"/>
</dbReference>